<keyword evidence="1" id="KW-0472">Membrane</keyword>
<evidence type="ECO:0000313" key="2">
    <source>
        <dbReference type="EMBL" id="SFS82128.1"/>
    </source>
</evidence>
<dbReference type="AlphaFoldDB" id="A0A1I6SZ19"/>
<keyword evidence="3" id="KW-1185">Reference proteome</keyword>
<feature type="transmembrane region" description="Helical" evidence="1">
    <location>
        <begin position="54"/>
        <end position="75"/>
    </location>
</feature>
<name>A0A1I6SZ19_9CAUL</name>
<proteinExistence type="predicted"/>
<protein>
    <submittedName>
        <fullName evidence="2">Uncharacterized protein</fullName>
    </submittedName>
</protein>
<gene>
    <name evidence="2" type="ORF">SAMN05192570_2813</name>
</gene>
<evidence type="ECO:0000313" key="3">
    <source>
        <dbReference type="Proteomes" id="UP000198788"/>
    </source>
</evidence>
<dbReference type="OrthoDB" id="9972294at2"/>
<feature type="transmembrane region" description="Helical" evidence="1">
    <location>
        <begin position="81"/>
        <end position="103"/>
    </location>
</feature>
<keyword evidence="1" id="KW-1133">Transmembrane helix</keyword>
<sequence length="133" mass="14075">MLVSRATGVILLLYSGFHTAIGLWVPQFPWLLTGILLIIGAIALLACQGWSRIVVYATALAAAAVGLIGQVAAAGQVDADIPLAVIIWSLWTSLWLAVAYLGARYLPEPGPDSWELVWPPFARPAGDPADAGR</sequence>
<evidence type="ECO:0000256" key="1">
    <source>
        <dbReference type="SAM" id="Phobius"/>
    </source>
</evidence>
<reference evidence="3" key="1">
    <citation type="submission" date="2016-10" db="EMBL/GenBank/DDBJ databases">
        <authorList>
            <person name="Varghese N."/>
            <person name="Submissions S."/>
        </authorList>
    </citation>
    <scope>NUCLEOTIDE SEQUENCE [LARGE SCALE GENOMIC DNA]</scope>
    <source>
        <strain evidence="3">CGMCC 1.10683</strain>
    </source>
</reference>
<feature type="transmembrane region" description="Helical" evidence="1">
    <location>
        <begin position="7"/>
        <end position="24"/>
    </location>
</feature>
<accession>A0A1I6SZ19</accession>
<dbReference type="EMBL" id="FOZV01000006">
    <property type="protein sequence ID" value="SFS82128.1"/>
    <property type="molecule type" value="Genomic_DNA"/>
</dbReference>
<dbReference type="Proteomes" id="UP000198788">
    <property type="component" value="Unassembled WGS sequence"/>
</dbReference>
<feature type="transmembrane region" description="Helical" evidence="1">
    <location>
        <begin position="30"/>
        <end position="47"/>
    </location>
</feature>
<organism evidence="2 3">
    <name type="scientific">Brevundimonas viscosa</name>
    <dbReference type="NCBI Taxonomy" id="871741"/>
    <lineage>
        <taxon>Bacteria</taxon>
        <taxon>Pseudomonadati</taxon>
        <taxon>Pseudomonadota</taxon>
        <taxon>Alphaproteobacteria</taxon>
        <taxon>Caulobacterales</taxon>
        <taxon>Caulobacteraceae</taxon>
        <taxon>Brevundimonas</taxon>
    </lineage>
</organism>
<keyword evidence="1" id="KW-0812">Transmembrane</keyword>
<dbReference type="RefSeq" id="WP_092312083.1">
    <property type="nucleotide sequence ID" value="NZ_FOZV01000006.1"/>
</dbReference>
<dbReference type="STRING" id="871741.SAMN05192570_2813"/>